<dbReference type="EMBL" id="KQ964258">
    <property type="protein sequence ID" value="KXJ88346.1"/>
    <property type="molecule type" value="Genomic_DNA"/>
</dbReference>
<dbReference type="GO" id="GO:0008237">
    <property type="term" value="F:metallopeptidase activity"/>
    <property type="evidence" value="ECO:0007669"/>
    <property type="project" value="InterPro"/>
</dbReference>
<feature type="chain" id="PRO_5007293128" description="Peptidase metallopeptidase domain-containing protein" evidence="2">
    <location>
        <begin position="21"/>
        <end position="414"/>
    </location>
</feature>
<feature type="region of interest" description="Disordered" evidence="1">
    <location>
        <begin position="320"/>
        <end position="340"/>
    </location>
</feature>
<dbReference type="InterPro" id="IPR024079">
    <property type="entry name" value="MetalloPept_cat_dom_sf"/>
</dbReference>
<dbReference type="OrthoDB" id="291007at2759"/>
<feature type="compositionally biased region" description="Basic and acidic residues" evidence="1">
    <location>
        <begin position="163"/>
        <end position="172"/>
    </location>
</feature>
<protein>
    <recommendedName>
        <fullName evidence="5">Peptidase metallopeptidase domain-containing protein</fullName>
    </recommendedName>
</protein>
<dbReference type="Gene3D" id="3.40.390.10">
    <property type="entry name" value="Collagenase (Catalytic Domain)"/>
    <property type="match status" value="1"/>
</dbReference>
<feature type="signal peptide" evidence="2">
    <location>
        <begin position="1"/>
        <end position="20"/>
    </location>
</feature>
<accession>A0A136IU71</accession>
<dbReference type="Proteomes" id="UP000070501">
    <property type="component" value="Unassembled WGS sequence"/>
</dbReference>
<evidence type="ECO:0000256" key="2">
    <source>
        <dbReference type="SAM" id="SignalP"/>
    </source>
</evidence>
<gene>
    <name evidence="3" type="ORF">Micbo1qcDRAFT_214179</name>
</gene>
<evidence type="ECO:0000313" key="4">
    <source>
        <dbReference type="Proteomes" id="UP000070501"/>
    </source>
</evidence>
<dbReference type="SUPFAM" id="SSF55486">
    <property type="entry name" value="Metalloproteases ('zincins'), catalytic domain"/>
    <property type="match status" value="1"/>
</dbReference>
<organism evidence="3 4">
    <name type="scientific">Microdochium bolleyi</name>
    <dbReference type="NCBI Taxonomy" id="196109"/>
    <lineage>
        <taxon>Eukaryota</taxon>
        <taxon>Fungi</taxon>
        <taxon>Dikarya</taxon>
        <taxon>Ascomycota</taxon>
        <taxon>Pezizomycotina</taxon>
        <taxon>Sordariomycetes</taxon>
        <taxon>Xylariomycetidae</taxon>
        <taxon>Xylariales</taxon>
        <taxon>Microdochiaceae</taxon>
        <taxon>Microdochium</taxon>
    </lineage>
</organism>
<feature type="region of interest" description="Disordered" evidence="1">
    <location>
        <begin position="152"/>
        <end position="176"/>
    </location>
</feature>
<evidence type="ECO:0000313" key="3">
    <source>
        <dbReference type="EMBL" id="KXJ88346.1"/>
    </source>
</evidence>
<dbReference type="STRING" id="196109.A0A136IU71"/>
<sequence>MLVNEVLVIAIAALAGPAMAGSRAWEGPIRHEVHLDRRRFEPMPVDAAGYAIRPMTSNGTEVPASHRKRYLGIRPGQGRNPTYLWPDKTITFCYDSTNSRDKIQEGLNTAITMWVAAGLSAQVYKYIQLPDIGSACTNNKNRDKILVVSHNDDGVHATSPGRRPLDARHPEFKGPSMKLSQREDVGQLNRVANWAHELGHAWGLFHEHQNPYFWGFPYGVHSDNILAGNVFGDRFDCAALKDHARVMAAIDAKHGSDGKAAQIKIDVCTNHGAAEEWGFSAHDWLPIKADITYTQGIPAVDADYDDVDWDSIMMYPSGAGGIGTARPPSGPSESPSDYDQRRPVLLRNDGGSIHTNAIPSVGDVAGIRNLYEGNFANEKGEPYILPNDGKSAWQPKFIKDFIGTKGKACTLPNN</sequence>
<evidence type="ECO:0000256" key="1">
    <source>
        <dbReference type="SAM" id="MobiDB-lite"/>
    </source>
</evidence>
<proteinExistence type="predicted"/>
<name>A0A136IU71_9PEZI</name>
<keyword evidence="2" id="KW-0732">Signal</keyword>
<dbReference type="InParanoid" id="A0A136IU71"/>
<evidence type="ECO:0008006" key="5">
    <source>
        <dbReference type="Google" id="ProtNLM"/>
    </source>
</evidence>
<reference evidence="4" key="1">
    <citation type="submission" date="2016-02" db="EMBL/GenBank/DDBJ databases">
        <title>Draft genome sequence of Microdochium bolleyi, a fungal endophyte of beachgrass.</title>
        <authorList>
            <consortium name="DOE Joint Genome Institute"/>
            <person name="David A.S."/>
            <person name="May G."/>
            <person name="Haridas S."/>
            <person name="Lim J."/>
            <person name="Wang M."/>
            <person name="Labutti K."/>
            <person name="Lipzen A."/>
            <person name="Barry K."/>
            <person name="Grigoriev I.V."/>
        </authorList>
    </citation>
    <scope>NUCLEOTIDE SEQUENCE [LARGE SCALE GENOMIC DNA]</scope>
    <source>
        <strain evidence="4">J235TASD1</strain>
    </source>
</reference>
<dbReference type="AlphaFoldDB" id="A0A136IU71"/>
<keyword evidence="4" id="KW-1185">Reference proteome</keyword>